<reference evidence="1" key="1">
    <citation type="journal article" date="2017" name="Science">
        <title>Giant viruses with an expanded complement of translation system components.</title>
        <authorList>
            <person name="Schulz F."/>
            <person name="Yutin N."/>
            <person name="Ivanova N.N."/>
            <person name="Ortega D.R."/>
            <person name="Lee T.K."/>
            <person name="Vierheilig J."/>
            <person name="Daims H."/>
            <person name="Horn M."/>
            <person name="Wagner M."/>
            <person name="Jensen G.J."/>
            <person name="Kyrpides N.C."/>
            <person name="Koonin E.V."/>
            <person name="Woyke T."/>
        </authorList>
    </citation>
    <scope>NUCLEOTIDE SEQUENCE</scope>
    <source>
        <strain evidence="1">CTV1</strain>
    </source>
</reference>
<organism evidence="1">
    <name type="scientific">Catovirus CTV1</name>
    <dbReference type="NCBI Taxonomy" id="1977631"/>
    <lineage>
        <taxon>Viruses</taxon>
        <taxon>Varidnaviria</taxon>
        <taxon>Bamfordvirae</taxon>
        <taxon>Nucleocytoviricota</taxon>
        <taxon>Megaviricetes</taxon>
        <taxon>Imitervirales</taxon>
        <taxon>Mimiviridae</taxon>
        <taxon>Klosneuvirinae</taxon>
        <taxon>Catovirus</taxon>
    </lineage>
</organism>
<evidence type="ECO:0000313" key="1">
    <source>
        <dbReference type="EMBL" id="ARF08335.1"/>
    </source>
</evidence>
<dbReference type="EMBL" id="KY684083">
    <property type="protein sequence ID" value="ARF08335.1"/>
    <property type="molecule type" value="Genomic_DNA"/>
</dbReference>
<accession>A0A1V0S9E2</accession>
<gene>
    <name evidence="1" type="ORF">Catovirus_1_385</name>
</gene>
<proteinExistence type="predicted"/>
<name>A0A1V0S9E2_9VIRU</name>
<sequence length="39" mass="4500">MGRLNNNDLGRLLDNILKKAVKYIDYGFDVTWITFLVGI</sequence>
<protein>
    <submittedName>
        <fullName evidence="1">Uncharacterized protein</fullName>
    </submittedName>
</protein>